<comment type="caution">
    <text evidence="1">The sequence shown here is derived from an EMBL/GenBank/DDBJ whole genome shotgun (WGS) entry which is preliminary data.</text>
</comment>
<sequence>MGTDAVLLSTFETHATSWLTHPETAHHLASYCERELGGRFFIYFAPAEGSLIVTTASSAPSLGPVVSAIFRASSSQISEKSFTIRDGWMKEISVQKPRKRSRRALSTRATTEARARISSLSPQTIENIF</sequence>
<evidence type="ECO:0000313" key="2">
    <source>
        <dbReference type="Proteomes" id="UP000006237"/>
    </source>
</evidence>
<gene>
    <name evidence="1" type="ORF">HMPREF0293_2487</name>
</gene>
<dbReference type="Proteomes" id="UP000006237">
    <property type="component" value="Unassembled WGS sequence"/>
</dbReference>
<keyword evidence="2" id="KW-1185">Reference proteome</keyword>
<dbReference type="EMBL" id="ACHF01000120">
    <property type="protein sequence ID" value="EEI61949.1"/>
    <property type="molecule type" value="Genomic_DNA"/>
</dbReference>
<reference evidence="1 2" key="1">
    <citation type="submission" date="2009-01" db="EMBL/GenBank/DDBJ databases">
        <authorList>
            <person name="Qin X."/>
            <person name="Bachman B."/>
            <person name="Battles P."/>
            <person name="Bell A."/>
            <person name="Bess C."/>
            <person name="Bickham C."/>
            <person name="Chaboub L."/>
            <person name="Chen D."/>
            <person name="Coyle M."/>
            <person name="Deiros D.R."/>
            <person name="Dinh H."/>
            <person name="Forbes L."/>
            <person name="Fowler G."/>
            <person name="Francisco L."/>
            <person name="Fu Q."/>
            <person name="Gubbala S."/>
            <person name="Hale W."/>
            <person name="Han Y."/>
            <person name="Hemphill L."/>
            <person name="Highlander S.K."/>
            <person name="Hirani K."/>
            <person name="Hogues M."/>
            <person name="Jackson L."/>
            <person name="Jakkamsetti A."/>
            <person name="Javaid M."/>
            <person name="Jiang H."/>
            <person name="Korchina V."/>
            <person name="Kovar C."/>
            <person name="Lara F."/>
            <person name="Lee S."/>
            <person name="Mata R."/>
            <person name="Mathew T."/>
            <person name="Moen C."/>
            <person name="Morales K."/>
            <person name="Munidasa M."/>
            <person name="Nazareth L."/>
            <person name="Ngo R."/>
            <person name="Nguyen L."/>
            <person name="Okwuonu G."/>
            <person name="Ongeri F."/>
            <person name="Patil S."/>
            <person name="Petrosino J."/>
            <person name="Pham C."/>
            <person name="Pham P."/>
            <person name="Pu L.-L."/>
            <person name="Puazo M."/>
            <person name="Raj R."/>
            <person name="Reid J."/>
            <person name="Rouhana J."/>
            <person name="Saada N."/>
            <person name="Shang Y."/>
            <person name="Simmons D."/>
            <person name="Thornton R."/>
            <person name="Warren J."/>
            <person name="Weissenberger G."/>
            <person name="Zhang J."/>
            <person name="Zhang L."/>
            <person name="Zhou C."/>
            <person name="Zhu D."/>
            <person name="Muzny D."/>
            <person name="Worley K."/>
            <person name="Gibbs R."/>
        </authorList>
    </citation>
    <scope>NUCLEOTIDE SEQUENCE [LARGE SCALE GENOMIC DNA]</scope>
    <source>
        <strain evidence="1 2">ATCC 51866</strain>
    </source>
</reference>
<name>A0ABP2DPI9_9CORY</name>
<proteinExistence type="predicted"/>
<accession>A0ABP2DPI9</accession>
<organism evidence="1 2">
    <name type="scientific">Corynebacterium glucuronolyticum ATCC 51866</name>
    <dbReference type="NCBI Taxonomy" id="548478"/>
    <lineage>
        <taxon>Bacteria</taxon>
        <taxon>Bacillati</taxon>
        <taxon>Actinomycetota</taxon>
        <taxon>Actinomycetes</taxon>
        <taxon>Mycobacteriales</taxon>
        <taxon>Corynebacteriaceae</taxon>
        <taxon>Corynebacterium</taxon>
    </lineage>
</organism>
<evidence type="ECO:0000313" key="1">
    <source>
        <dbReference type="EMBL" id="EEI61949.1"/>
    </source>
</evidence>
<protein>
    <submittedName>
        <fullName evidence="1">Uncharacterized protein</fullName>
    </submittedName>
</protein>